<comment type="caution">
    <text evidence="1">The sequence shown here is derived from an EMBL/GenBank/DDBJ whole genome shotgun (WGS) entry which is preliminary data.</text>
</comment>
<accession>A0A5B7I6X5</accession>
<name>A0A5B7I6X5_PORTR</name>
<dbReference type="EMBL" id="VSRR010045416">
    <property type="protein sequence ID" value="MPC77257.1"/>
    <property type="molecule type" value="Genomic_DNA"/>
</dbReference>
<organism evidence="1 2">
    <name type="scientific">Portunus trituberculatus</name>
    <name type="common">Swimming crab</name>
    <name type="synonym">Neptunus trituberculatus</name>
    <dbReference type="NCBI Taxonomy" id="210409"/>
    <lineage>
        <taxon>Eukaryota</taxon>
        <taxon>Metazoa</taxon>
        <taxon>Ecdysozoa</taxon>
        <taxon>Arthropoda</taxon>
        <taxon>Crustacea</taxon>
        <taxon>Multicrustacea</taxon>
        <taxon>Malacostraca</taxon>
        <taxon>Eumalacostraca</taxon>
        <taxon>Eucarida</taxon>
        <taxon>Decapoda</taxon>
        <taxon>Pleocyemata</taxon>
        <taxon>Brachyura</taxon>
        <taxon>Eubrachyura</taxon>
        <taxon>Portunoidea</taxon>
        <taxon>Portunidae</taxon>
        <taxon>Portuninae</taxon>
        <taxon>Portunus</taxon>
    </lineage>
</organism>
<protein>
    <submittedName>
        <fullName evidence="1">Uncharacterized protein</fullName>
    </submittedName>
</protein>
<sequence>MLGDAVVAFSVAWCCVVLCGGRWRPWVGGWRSVADGAPSVLHAEGKMCWNWMLENTCQGRVSFASGVAASGSRCPGDSRRKLGVTQLARGRQNVGLGSAGQGCAIKATAESRRREDLPQLPALVDNAPLPL</sequence>
<dbReference type="Proteomes" id="UP000324222">
    <property type="component" value="Unassembled WGS sequence"/>
</dbReference>
<proteinExistence type="predicted"/>
<evidence type="ECO:0000313" key="1">
    <source>
        <dbReference type="EMBL" id="MPC77257.1"/>
    </source>
</evidence>
<keyword evidence="2" id="KW-1185">Reference proteome</keyword>
<evidence type="ECO:0000313" key="2">
    <source>
        <dbReference type="Proteomes" id="UP000324222"/>
    </source>
</evidence>
<reference evidence="1 2" key="1">
    <citation type="submission" date="2019-05" db="EMBL/GenBank/DDBJ databases">
        <title>Another draft genome of Portunus trituberculatus and its Hox gene families provides insights of decapod evolution.</title>
        <authorList>
            <person name="Jeong J.-H."/>
            <person name="Song I."/>
            <person name="Kim S."/>
            <person name="Choi T."/>
            <person name="Kim D."/>
            <person name="Ryu S."/>
            <person name="Kim W."/>
        </authorList>
    </citation>
    <scope>NUCLEOTIDE SEQUENCE [LARGE SCALE GENOMIC DNA]</scope>
    <source>
        <tissue evidence="1">Muscle</tissue>
    </source>
</reference>
<gene>
    <name evidence="1" type="ORF">E2C01_071709</name>
</gene>
<dbReference type="AlphaFoldDB" id="A0A5B7I6X5"/>